<accession>A0A6G1QVS0</accession>
<evidence type="ECO:0000313" key="1">
    <source>
        <dbReference type="EMBL" id="KAF3706419.1"/>
    </source>
</evidence>
<dbReference type="EMBL" id="CM015734">
    <property type="protein sequence ID" value="KAF3706419.1"/>
    <property type="molecule type" value="Genomic_DNA"/>
</dbReference>
<name>A0A6G1QVS0_CHAAH</name>
<dbReference type="AlphaFoldDB" id="A0A6G1QVS0"/>
<reference evidence="1 2" key="1">
    <citation type="submission" date="2019-02" db="EMBL/GenBank/DDBJ databases">
        <title>Opniocepnalus argus genome.</title>
        <authorList>
            <person name="Zhou C."/>
            <person name="Xiao S."/>
        </authorList>
    </citation>
    <scope>NUCLEOTIDE SEQUENCE [LARGE SCALE GENOMIC DNA]</scope>
    <source>
        <strain evidence="1">OARG1902GOOAL</strain>
        <tissue evidence="1">Muscle</tissue>
    </source>
</reference>
<organism evidence="1 2">
    <name type="scientific">Channa argus</name>
    <name type="common">Northern snakehead</name>
    <name type="synonym">Ophicephalus argus</name>
    <dbReference type="NCBI Taxonomy" id="215402"/>
    <lineage>
        <taxon>Eukaryota</taxon>
        <taxon>Metazoa</taxon>
        <taxon>Chordata</taxon>
        <taxon>Craniata</taxon>
        <taxon>Vertebrata</taxon>
        <taxon>Euteleostomi</taxon>
        <taxon>Actinopterygii</taxon>
        <taxon>Neopterygii</taxon>
        <taxon>Teleostei</taxon>
        <taxon>Neoteleostei</taxon>
        <taxon>Acanthomorphata</taxon>
        <taxon>Anabantaria</taxon>
        <taxon>Anabantiformes</taxon>
        <taxon>Channoidei</taxon>
        <taxon>Channidae</taxon>
        <taxon>Channa</taxon>
    </lineage>
</organism>
<sequence length="62" mass="6895">MVLRSAGGKSYEGATVVQEDRATVHQSRSCWFNWLLRSHVEVSLSKTLHPNLVAPSECWPAA</sequence>
<gene>
    <name evidence="1" type="ORF">EXN66_Car022111</name>
</gene>
<reference evidence="2" key="2">
    <citation type="submission" date="2019-02" db="EMBL/GenBank/DDBJ databases">
        <title>Opniocepnalus argus Var Kimnra genome.</title>
        <authorList>
            <person name="Zhou C."/>
            <person name="Xiao S."/>
        </authorList>
    </citation>
    <scope>NUCLEOTIDE SEQUENCE [LARGE SCALE GENOMIC DNA]</scope>
</reference>
<dbReference type="Proteomes" id="UP000503349">
    <property type="component" value="Chromosome 23"/>
</dbReference>
<protein>
    <submittedName>
        <fullName evidence="1">Uncharacterized protein</fullName>
    </submittedName>
</protein>
<proteinExistence type="predicted"/>
<keyword evidence="2" id="KW-1185">Reference proteome</keyword>
<evidence type="ECO:0000313" key="2">
    <source>
        <dbReference type="Proteomes" id="UP000503349"/>
    </source>
</evidence>